<dbReference type="AlphaFoldDB" id="A0A9P3H9G8"/>
<name>A0A9P3H9G8_9FUNG</name>
<keyword evidence="1" id="KW-0812">Transmembrane</keyword>
<gene>
    <name evidence="2" type="ORF">EMPS_04797</name>
</gene>
<keyword evidence="3" id="KW-1185">Reference proteome</keyword>
<reference evidence="2" key="1">
    <citation type="submission" date="2021-11" db="EMBL/GenBank/DDBJ databases">
        <authorList>
            <person name="Herlambang A."/>
            <person name="Guo Y."/>
            <person name="Takashima Y."/>
            <person name="Nishizawa T."/>
        </authorList>
    </citation>
    <scope>NUCLEOTIDE SEQUENCE</scope>
    <source>
        <strain evidence="2">E1425</strain>
    </source>
</reference>
<comment type="caution">
    <text evidence="2">The sequence shown here is derived from an EMBL/GenBank/DDBJ whole genome shotgun (WGS) entry which is preliminary data.</text>
</comment>
<feature type="transmembrane region" description="Helical" evidence="1">
    <location>
        <begin position="158"/>
        <end position="180"/>
    </location>
</feature>
<organism evidence="2 3">
    <name type="scientific">Entomortierella parvispora</name>
    <dbReference type="NCBI Taxonomy" id="205924"/>
    <lineage>
        <taxon>Eukaryota</taxon>
        <taxon>Fungi</taxon>
        <taxon>Fungi incertae sedis</taxon>
        <taxon>Mucoromycota</taxon>
        <taxon>Mortierellomycotina</taxon>
        <taxon>Mortierellomycetes</taxon>
        <taxon>Mortierellales</taxon>
        <taxon>Mortierellaceae</taxon>
        <taxon>Entomortierella</taxon>
    </lineage>
</organism>
<feature type="transmembrane region" description="Helical" evidence="1">
    <location>
        <begin position="130"/>
        <end position="152"/>
    </location>
</feature>
<dbReference type="Proteomes" id="UP000827284">
    <property type="component" value="Unassembled WGS sequence"/>
</dbReference>
<proteinExistence type="predicted"/>
<accession>A0A9P3H9G8</accession>
<protein>
    <submittedName>
        <fullName evidence="2">Uncharacterized protein</fullName>
    </submittedName>
</protein>
<sequence length="418" mass="46960">MLSQRAFSRLVSLANASSLVRTGSSSLRTFTTGSTTGRGTLFSCYSRLSASKHSSPLAAVSSTYALGRSLTAPKAFQGQILRGFSQRTELFSRPVFISSTSPRSLRVQLQQHQRRAYSDYPQRRRRPFRFLFKVMLISSALVALPAIIVFGAPVASLFVIPLAVGSIVGGALLLTGGVLFLALPMAAVGGAIALYVFSMPAAVAIKDMNNILKRESGEHYKTALAALGPDWEVQSSSPDEWFRWEFPTRTGQLDRINIRMAVFDPNDQSGRKERMFRFLDRIESESSEEELVVIDGEEKQREKKVIRSGNFEISNNSESLKVQHLHIKREQDHVLITMEDRGERLMEQKWARKYLDLARIVDRAATEMEAQHPGLSLGQQVVLVHRNERSLWNRLSFYGDVAVRVPVDRQWVKDLSEL</sequence>
<dbReference type="OrthoDB" id="2437788at2759"/>
<evidence type="ECO:0000313" key="2">
    <source>
        <dbReference type="EMBL" id="GJJ72440.1"/>
    </source>
</evidence>
<evidence type="ECO:0000313" key="3">
    <source>
        <dbReference type="Proteomes" id="UP000827284"/>
    </source>
</evidence>
<keyword evidence="1" id="KW-0472">Membrane</keyword>
<reference evidence="2" key="2">
    <citation type="journal article" date="2022" name="Microbiol. Resour. Announc.">
        <title>Whole-Genome Sequence of Entomortierella parvispora E1425, a Mucoromycotan Fungus Associated with Burkholderiaceae-Related Endosymbiotic Bacteria.</title>
        <authorList>
            <person name="Herlambang A."/>
            <person name="Guo Y."/>
            <person name="Takashima Y."/>
            <person name="Narisawa K."/>
            <person name="Ohta H."/>
            <person name="Nishizawa T."/>
        </authorList>
    </citation>
    <scope>NUCLEOTIDE SEQUENCE</scope>
    <source>
        <strain evidence="2">E1425</strain>
    </source>
</reference>
<keyword evidence="1" id="KW-1133">Transmembrane helix</keyword>
<feature type="transmembrane region" description="Helical" evidence="1">
    <location>
        <begin position="187"/>
        <end position="205"/>
    </location>
</feature>
<evidence type="ECO:0000256" key="1">
    <source>
        <dbReference type="SAM" id="Phobius"/>
    </source>
</evidence>
<dbReference type="EMBL" id="BQFW01000006">
    <property type="protein sequence ID" value="GJJ72440.1"/>
    <property type="molecule type" value="Genomic_DNA"/>
</dbReference>